<organism evidence="1 2">
    <name type="scientific">Eumeta variegata</name>
    <name type="common">Bagworm moth</name>
    <name type="synonym">Eumeta japonica</name>
    <dbReference type="NCBI Taxonomy" id="151549"/>
    <lineage>
        <taxon>Eukaryota</taxon>
        <taxon>Metazoa</taxon>
        <taxon>Ecdysozoa</taxon>
        <taxon>Arthropoda</taxon>
        <taxon>Hexapoda</taxon>
        <taxon>Insecta</taxon>
        <taxon>Pterygota</taxon>
        <taxon>Neoptera</taxon>
        <taxon>Endopterygota</taxon>
        <taxon>Lepidoptera</taxon>
        <taxon>Glossata</taxon>
        <taxon>Ditrysia</taxon>
        <taxon>Tineoidea</taxon>
        <taxon>Psychidae</taxon>
        <taxon>Oiketicinae</taxon>
        <taxon>Eumeta</taxon>
    </lineage>
</organism>
<accession>A0A4C1WHH7</accession>
<gene>
    <name evidence="1" type="ORF">EVAR_97881_1</name>
</gene>
<name>A0A4C1WHH7_EUMVA</name>
<keyword evidence="2" id="KW-1185">Reference proteome</keyword>
<evidence type="ECO:0000313" key="2">
    <source>
        <dbReference type="Proteomes" id="UP000299102"/>
    </source>
</evidence>
<dbReference type="AlphaFoldDB" id="A0A4C1WHH7"/>
<comment type="caution">
    <text evidence="1">The sequence shown here is derived from an EMBL/GenBank/DDBJ whole genome shotgun (WGS) entry which is preliminary data.</text>
</comment>
<sequence length="181" mass="19912">MPDLMVSHMPVCFDHTAHSMDVFVVHSGGRTITTKFVTEGDTTVLEFCEPIINSRLAWCFICKSSSKSSEVLLICQITFKTVENHINRREIGRSFETRALAGNQPVPPASPPDNKEPLSLKTQIESFIYAGAGNIILRRTPGHERFDLNETGRRVLHADCMSGRRAAGIANSSILGQAPST</sequence>
<reference evidence="1 2" key="1">
    <citation type="journal article" date="2019" name="Commun. Biol.">
        <title>The bagworm genome reveals a unique fibroin gene that provides high tensile strength.</title>
        <authorList>
            <person name="Kono N."/>
            <person name="Nakamura H."/>
            <person name="Ohtoshi R."/>
            <person name="Tomita M."/>
            <person name="Numata K."/>
            <person name="Arakawa K."/>
        </authorList>
    </citation>
    <scope>NUCLEOTIDE SEQUENCE [LARGE SCALE GENOMIC DNA]</scope>
</reference>
<evidence type="ECO:0000313" key="1">
    <source>
        <dbReference type="EMBL" id="GBP49584.1"/>
    </source>
</evidence>
<dbReference type="EMBL" id="BGZK01000548">
    <property type="protein sequence ID" value="GBP49584.1"/>
    <property type="molecule type" value="Genomic_DNA"/>
</dbReference>
<dbReference type="Proteomes" id="UP000299102">
    <property type="component" value="Unassembled WGS sequence"/>
</dbReference>
<dbReference type="OrthoDB" id="1470350at2759"/>
<protein>
    <submittedName>
        <fullName evidence="1">Uncharacterized protein</fullName>
    </submittedName>
</protein>
<proteinExistence type="predicted"/>